<keyword evidence="13" id="KW-1185">Reference proteome</keyword>
<dbReference type="InterPro" id="IPR003660">
    <property type="entry name" value="HAMP_dom"/>
</dbReference>
<feature type="transmembrane region" description="Helical" evidence="9">
    <location>
        <begin position="12"/>
        <end position="32"/>
    </location>
</feature>
<accession>A0ABW2NVD5</accession>
<evidence type="ECO:0000256" key="3">
    <source>
        <dbReference type="ARBA" id="ARBA00023136"/>
    </source>
</evidence>
<evidence type="ECO:0000256" key="2">
    <source>
        <dbReference type="ARBA" id="ARBA00022475"/>
    </source>
</evidence>
<protein>
    <submittedName>
        <fullName evidence="12">Methyl-accepting chemotaxis protein</fullName>
    </submittedName>
</protein>
<keyword evidence="9" id="KW-0812">Transmembrane</keyword>
<evidence type="ECO:0000256" key="6">
    <source>
        <dbReference type="PROSITE-ProRule" id="PRU00284"/>
    </source>
</evidence>
<evidence type="ECO:0000256" key="5">
    <source>
        <dbReference type="ARBA" id="ARBA00029447"/>
    </source>
</evidence>
<dbReference type="Gene3D" id="1.10.287.950">
    <property type="entry name" value="Methyl-accepting chemotaxis protein"/>
    <property type="match status" value="1"/>
</dbReference>
<name>A0ABW2NVD5_9BACL</name>
<dbReference type="CDD" id="cd06225">
    <property type="entry name" value="HAMP"/>
    <property type="match status" value="1"/>
</dbReference>
<dbReference type="PROSITE" id="PS50885">
    <property type="entry name" value="HAMP"/>
    <property type="match status" value="1"/>
</dbReference>
<evidence type="ECO:0000313" key="13">
    <source>
        <dbReference type="Proteomes" id="UP001596549"/>
    </source>
</evidence>
<dbReference type="SMART" id="SM01358">
    <property type="entry name" value="HBM"/>
    <property type="match status" value="1"/>
</dbReference>
<evidence type="ECO:0000256" key="1">
    <source>
        <dbReference type="ARBA" id="ARBA00004236"/>
    </source>
</evidence>
<feature type="domain" description="Methyl-accepting transducer" evidence="10">
    <location>
        <begin position="366"/>
        <end position="623"/>
    </location>
</feature>
<feature type="domain" description="HAMP" evidence="11">
    <location>
        <begin position="295"/>
        <end position="347"/>
    </location>
</feature>
<evidence type="ECO:0000256" key="4">
    <source>
        <dbReference type="ARBA" id="ARBA00023224"/>
    </source>
</evidence>
<feature type="region of interest" description="Disordered" evidence="8">
    <location>
        <begin position="652"/>
        <end position="706"/>
    </location>
</feature>
<feature type="coiled-coil region" evidence="7">
    <location>
        <begin position="577"/>
        <end position="646"/>
    </location>
</feature>
<comment type="similarity">
    <text evidence="5">Belongs to the methyl-accepting chemotaxis (MCP) protein family.</text>
</comment>
<gene>
    <name evidence="12" type="ORF">ACFQPF_16975</name>
</gene>
<evidence type="ECO:0000259" key="10">
    <source>
        <dbReference type="PROSITE" id="PS50111"/>
    </source>
</evidence>
<dbReference type="InterPro" id="IPR004089">
    <property type="entry name" value="MCPsignal_dom"/>
</dbReference>
<evidence type="ECO:0000259" key="11">
    <source>
        <dbReference type="PROSITE" id="PS50885"/>
    </source>
</evidence>
<keyword evidence="7" id="KW-0175">Coiled coil</keyword>
<feature type="transmembrane region" description="Helical" evidence="9">
    <location>
        <begin position="269"/>
        <end position="294"/>
    </location>
</feature>
<keyword evidence="2" id="KW-1003">Cell membrane</keyword>
<evidence type="ECO:0000256" key="7">
    <source>
        <dbReference type="SAM" id="Coils"/>
    </source>
</evidence>
<dbReference type="SMART" id="SM00304">
    <property type="entry name" value="HAMP"/>
    <property type="match status" value="1"/>
</dbReference>
<dbReference type="PANTHER" id="PTHR32089:SF112">
    <property type="entry name" value="LYSOZYME-LIKE PROTEIN-RELATED"/>
    <property type="match status" value="1"/>
</dbReference>
<sequence length="706" mass="77256">MKLTIKNRIRVMLGVVLAGLLLLLSFTVLYIVSSNKMEKEKSDIQETLLLSSHITSQFYEMRAREQDYFRSPSIEKKEAVIATIKVLEKKTNKLKKALQSKESAEAIKEIEEQTKKYSQAYLMTSGKSEQILSLQSLMKDTSSSFAEKIKSMNDSKLERQLLIMQAAEKDALLNPSAEAVSVFKESASTFDLMLDGSSLSADELSEFKTKTLKYTSSADTILNLSRNIEESIKMFEGTAITVENGMQGIDLLLQKESKEQTASQKESQLWLTLLLTGISIMIAAALIAAGIWLIRTIMSSISLLKEGSSIIGDGNLSHRVTLKQQDEMSELADTFNNMASKVQKAMIEVKDAAEKMSSSSQNLAAVSEETTAQTEEVASAVMQVSEGAQSQAHHLQESTLLLTNVTVAIEKTKRLGLEISTEAENAKNEGAKGKETVTLLNEHSQKFLVLANNLIEEIQQASRQSKQITSIVETIQEIAGSTNLLSLNAAIEAARAGEAGRGFAVVASEVRKLAERSKSEAERIQQLVTGMSKQMQNLATEASLFEQYRVEQEKSVKETESAFSSIAGNIGGIHHKLASVEEAVALVERANQSLAEKMHEVSAISEESAAMTQQVSASAAHQREAIMQVNIAAEELQTVAAVLEEEVSQFQLGESETHSANETIEVADGSPFISEAAAAAEDEEVENETDNDENQNEDVQNDDEMK</sequence>
<comment type="subcellular location">
    <subcellularLocation>
        <location evidence="1">Cell membrane</location>
    </subcellularLocation>
</comment>
<proteinExistence type="inferred from homology"/>
<dbReference type="Proteomes" id="UP001596549">
    <property type="component" value="Unassembled WGS sequence"/>
</dbReference>
<evidence type="ECO:0000256" key="8">
    <source>
        <dbReference type="SAM" id="MobiDB-lite"/>
    </source>
</evidence>
<dbReference type="EMBL" id="JBHTCP010000051">
    <property type="protein sequence ID" value="MFC7373334.1"/>
    <property type="molecule type" value="Genomic_DNA"/>
</dbReference>
<dbReference type="SMART" id="SM00283">
    <property type="entry name" value="MA"/>
    <property type="match status" value="1"/>
</dbReference>
<dbReference type="PROSITE" id="PS50111">
    <property type="entry name" value="CHEMOTAXIS_TRANSDUC_2"/>
    <property type="match status" value="1"/>
</dbReference>
<dbReference type="PANTHER" id="PTHR32089">
    <property type="entry name" value="METHYL-ACCEPTING CHEMOTAXIS PROTEIN MCPB"/>
    <property type="match status" value="1"/>
</dbReference>
<dbReference type="InterPro" id="IPR032255">
    <property type="entry name" value="HBM"/>
</dbReference>
<dbReference type="Pfam" id="PF00015">
    <property type="entry name" value="MCPsignal"/>
    <property type="match status" value="1"/>
</dbReference>
<dbReference type="RefSeq" id="WP_379751155.1">
    <property type="nucleotide sequence ID" value="NZ_JBHTCP010000051.1"/>
</dbReference>
<dbReference type="Gene3D" id="6.10.340.10">
    <property type="match status" value="1"/>
</dbReference>
<dbReference type="SUPFAM" id="SSF58104">
    <property type="entry name" value="Methyl-accepting chemotaxis protein (MCP) signaling domain"/>
    <property type="match status" value="1"/>
</dbReference>
<organism evidence="12 13">
    <name type="scientific">Fictibacillus iocasae</name>
    <dbReference type="NCBI Taxonomy" id="2715437"/>
    <lineage>
        <taxon>Bacteria</taxon>
        <taxon>Bacillati</taxon>
        <taxon>Bacillota</taxon>
        <taxon>Bacilli</taxon>
        <taxon>Bacillales</taxon>
        <taxon>Fictibacillaceae</taxon>
        <taxon>Fictibacillus</taxon>
    </lineage>
</organism>
<evidence type="ECO:0000256" key="9">
    <source>
        <dbReference type="SAM" id="Phobius"/>
    </source>
</evidence>
<comment type="caution">
    <text evidence="12">The sequence shown here is derived from an EMBL/GenBank/DDBJ whole genome shotgun (WGS) entry which is preliminary data.</text>
</comment>
<keyword evidence="9" id="KW-1133">Transmembrane helix</keyword>
<keyword evidence="4 6" id="KW-0807">Transducer</keyword>
<keyword evidence="3 9" id="KW-0472">Membrane</keyword>
<evidence type="ECO:0000313" key="12">
    <source>
        <dbReference type="EMBL" id="MFC7373334.1"/>
    </source>
</evidence>
<reference evidence="13" key="1">
    <citation type="journal article" date="2019" name="Int. J. Syst. Evol. Microbiol.">
        <title>The Global Catalogue of Microorganisms (GCM) 10K type strain sequencing project: providing services to taxonomists for standard genome sequencing and annotation.</title>
        <authorList>
            <consortium name="The Broad Institute Genomics Platform"/>
            <consortium name="The Broad Institute Genome Sequencing Center for Infectious Disease"/>
            <person name="Wu L."/>
            <person name="Ma J."/>
        </authorList>
    </citation>
    <scope>NUCLEOTIDE SEQUENCE [LARGE SCALE GENOMIC DNA]</scope>
    <source>
        <strain evidence="13">NBRC 106396</strain>
    </source>
</reference>
<dbReference type="Pfam" id="PF00672">
    <property type="entry name" value="HAMP"/>
    <property type="match status" value="1"/>
</dbReference>
<feature type="compositionally biased region" description="Acidic residues" evidence="8">
    <location>
        <begin position="680"/>
        <end position="706"/>
    </location>
</feature>
<feature type="compositionally biased region" description="Polar residues" evidence="8">
    <location>
        <begin position="652"/>
        <end position="662"/>
    </location>
</feature>